<evidence type="ECO:0000313" key="4">
    <source>
        <dbReference type="Proteomes" id="UP000001449"/>
    </source>
</evidence>
<proteinExistence type="predicted"/>
<dbReference type="InParanoid" id="B8C912"/>
<dbReference type="eggNOG" id="ENOG502SVRE">
    <property type="taxonomic scope" value="Eukaryota"/>
</dbReference>
<accession>B8C912</accession>
<dbReference type="RefSeq" id="XP_002292773.1">
    <property type="nucleotide sequence ID" value="XM_002292737.1"/>
</dbReference>
<protein>
    <submittedName>
        <fullName evidence="3">Uncharacterized protein</fullName>
    </submittedName>
</protein>
<dbReference type="GeneID" id="7451042"/>
<dbReference type="EMBL" id="CM000646">
    <property type="protein sequence ID" value="EED89969.1"/>
    <property type="molecule type" value="Genomic_DNA"/>
</dbReference>
<dbReference type="InterPro" id="IPR014990">
    <property type="entry name" value="DUF1838"/>
</dbReference>
<evidence type="ECO:0000256" key="2">
    <source>
        <dbReference type="SAM" id="SignalP"/>
    </source>
</evidence>
<gene>
    <name evidence="3" type="ORF">THAPSDRAFT_24114</name>
</gene>
<sequence length="348" mass="38804">MHIRSIALYTVVALLSRSNNTVAFTSLTTATTVNGKSSKPTSQSYKNGEEVLPVAQPTDTSNDGSEEQHDPFAIWSKMRLGLGSGPGSHPASVNLNDINSATNNTNTGGVFWVGSGALYHAYSGKIIALFEGFDIGKGVQLSPNHVRQLSRKIFWFKHPISKDNPQSGQIMKEYEGKEVKPIVYDCQMIDYHKDVESGSITYSVEASLRNLKHQLPKMEIATQLVGSEQMMIQVPVFVDIPIPSAKSNDGNDVDNNDEEKRYQAWEFYDYNLDLSFNPSKPPTAAWCRQGAVPPFNMNSNAVLRFSGCRVDSFEELPVGMREIVEREYPHFASPPRDEKEVEEWYGVE</sequence>
<feature type="signal peptide" evidence="2">
    <location>
        <begin position="1"/>
        <end position="23"/>
    </location>
</feature>
<evidence type="ECO:0000313" key="3">
    <source>
        <dbReference type="EMBL" id="EED89969.1"/>
    </source>
</evidence>
<feature type="region of interest" description="Disordered" evidence="1">
    <location>
        <begin position="32"/>
        <end position="68"/>
    </location>
</feature>
<feature type="chain" id="PRO_5002869174" evidence="2">
    <location>
        <begin position="24"/>
        <end position="348"/>
    </location>
</feature>
<evidence type="ECO:0000256" key="1">
    <source>
        <dbReference type="SAM" id="MobiDB-lite"/>
    </source>
</evidence>
<dbReference type="HOGENOM" id="CLU_798087_0_0_1"/>
<keyword evidence="4" id="KW-1185">Reference proteome</keyword>
<reference evidence="3 4" key="1">
    <citation type="journal article" date="2004" name="Science">
        <title>The genome of the diatom Thalassiosira pseudonana: ecology, evolution, and metabolism.</title>
        <authorList>
            <person name="Armbrust E.V."/>
            <person name="Berges J.A."/>
            <person name="Bowler C."/>
            <person name="Green B.R."/>
            <person name="Martinez D."/>
            <person name="Putnam N.H."/>
            <person name="Zhou S."/>
            <person name="Allen A.E."/>
            <person name="Apt K.E."/>
            <person name="Bechner M."/>
            <person name="Brzezinski M.A."/>
            <person name="Chaal B.K."/>
            <person name="Chiovitti A."/>
            <person name="Davis A.K."/>
            <person name="Demarest M.S."/>
            <person name="Detter J.C."/>
            <person name="Glavina T."/>
            <person name="Goodstein D."/>
            <person name="Hadi M.Z."/>
            <person name="Hellsten U."/>
            <person name="Hildebrand M."/>
            <person name="Jenkins B.D."/>
            <person name="Jurka J."/>
            <person name="Kapitonov V.V."/>
            <person name="Kroger N."/>
            <person name="Lau W.W."/>
            <person name="Lane T.W."/>
            <person name="Larimer F.W."/>
            <person name="Lippmeier J.C."/>
            <person name="Lucas S."/>
            <person name="Medina M."/>
            <person name="Montsant A."/>
            <person name="Obornik M."/>
            <person name="Parker M.S."/>
            <person name="Palenik B."/>
            <person name="Pazour G.J."/>
            <person name="Richardson P.M."/>
            <person name="Rynearson T.A."/>
            <person name="Saito M.A."/>
            <person name="Schwartz D.C."/>
            <person name="Thamatrakoln K."/>
            <person name="Valentin K."/>
            <person name="Vardi A."/>
            <person name="Wilkerson F.P."/>
            <person name="Rokhsar D.S."/>
        </authorList>
    </citation>
    <scope>NUCLEOTIDE SEQUENCE [LARGE SCALE GENOMIC DNA]</scope>
    <source>
        <strain evidence="3 4">CCMP1335</strain>
    </source>
</reference>
<feature type="compositionally biased region" description="Polar residues" evidence="1">
    <location>
        <begin position="34"/>
        <end position="46"/>
    </location>
</feature>
<name>B8C912_THAPS</name>
<organism evidence="3 4">
    <name type="scientific">Thalassiosira pseudonana</name>
    <name type="common">Marine diatom</name>
    <name type="synonym">Cyclotella nana</name>
    <dbReference type="NCBI Taxonomy" id="35128"/>
    <lineage>
        <taxon>Eukaryota</taxon>
        <taxon>Sar</taxon>
        <taxon>Stramenopiles</taxon>
        <taxon>Ochrophyta</taxon>
        <taxon>Bacillariophyta</taxon>
        <taxon>Coscinodiscophyceae</taxon>
        <taxon>Thalassiosirophycidae</taxon>
        <taxon>Thalassiosirales</taxon>
        <taxon>Thalassiosiraceae</taxon>
        <taxon>Thalassiosira</taxon>
    </lineage>
</organism>
<dbReference type="Pfam" id="PF08894">
    <property type="entry name" value="DUF1838"/>
    <property type="match status" value="1"/>
</dbReference>
<reference evidence="3 4" key="2">
    <citation type="journal article" date="2008" name="Nature">
        <title>The Phaeodactylum genome reveals the evolutionary history of diatom genomes.</title>
        <authorList>
            <person name="Bowler C."/>
            <person name="Allen A.E."/>
            <person name="Badger J.H."/>
            <person name="Grimwood J."/>
            <person name="Jabbari K."/>
            <person name="Kuo A."/>
            <person name="Maheswari U."/>
            <person name="Martens C."/>
            <person name="Maumus F."/>
            <person name="Otillar R.P."/>
            <person name="Rayko E."/>
            <person name="Salamov A."/>
            <person name="Vandepoele K."/>
            <person name="Beszteri B."/>
            <person name="Gruber A."/>
            <person name="Heijde M."/>
            <person name="Katinka M."/>
            <person name="Mock T."/>
            <person name="Valentin K."/>
            <person name="Verret F."/>
            <person name="Berges J.A."/>
            <person name="Brownlee C."/>
            <person name="Cadoret J.P."/>
            <person name="Chiovitti A."/>
            <person name="Choi C.J."/>
            <person name="Coesel S."/>
            <person name="De Martino A."/>
            <person name="Detter J.C."/>
            <person name="Durkin C."/>
            <person name="Falciatore A."/>
            <person name="Fournet J."/>
            <person name="Haruta M."/>
            <person name="Huysman M.J."/>
            <person name="Jenkins B.D."/>
            <person name="Jiroutova K."/>
            <person name="Jorgensen R.E."/>
            <person name="Joubert Y."/>
            <person name="Kaplan A."/>
            <person name="Kroger N."/>
            <person name="Kroth P.G."/>
            <person name="La Roche J."/>
            <person name="Lindquist E."/>
            <person name="Lommer M."/>
            <person name="Martin-Jezequel V."/>
            <person name="Lopez P.J."/>
            <person name="Lucas S."/>
            <person name="Mangogna M."/>
            <person name="McGinnis K."/>
            <person name="Medlin L.K."/>
            <person name="Montsant A."/>
            <person name="Oudot-Le Secq M.P."/>
            <person name="Napoli C."/>
            <person name="Obornik M."/>
            <person name="Parker M.S."/>
            <person name="Petit J.L."/>
            <person name="Porcel B.M."/>
            <person name="Poulsen N."/>
            <person name="Robison M."/>
            <person name="Rychlewski L."/>
            <person name="Rynearson T.A."/>
            <person name="Schmutz J."/>
            <person name="Shapiro H."/>
            <person name="Siaut M."/>
            <person name="Stanley M."/>
            <person name="Sussman M.R."/>
            <person name="Taylor A.R."/>
            <person name="Vardi A."/>
            <person name="von Dassow P."/>
            <person name="Vyverman W."/>
            <person name="Willis A."/>
            <person name="Wyrwicz L.S."/>
            <person name="Rokhsar D.S."/>
            <person name="Weissenbach J."/>
            <person name="Armbrust E.V."/>
            <person name="Green B.R."/>
            <person name="Van de Peer Y."/>
            <person name="Grigoriev I.V."/>
        </authorList>
    </citation>
    <scope>NUCLEOTIDE SEQUENCE [LARGE SCALE GENOMIC DNA]</scope>
    <source>
        <strain evidence="3 4">CCMP1335</strain>
    </source>
</reference>
<keyword evidence="2" id="KW-0732">Signal</keyword>
<dbReference type="Proteomes" id="UP000001449">
    <property type="component" value="Chromosome 10"/>
</dbReference>
<dbReference type="KEGG" id="tps:THAPSDRAFT_24114"/>
<dbReference type="AlphaFoldDB" id="B8C912"/>
<dbReference type="PaxDb" id="35128-Thaps24114"/>